<gene>
    <name evidence="2" type="ORF">D0U04_20650</name>
    <name evidence="1" type="ORF">DJ93_5205</name>
</gene>
<organism evidence="1 3">
    <name type="scientific">Bacillus clarus</name>
    <dbReference type="NCBI Taxonomy" id="2338372"/>
    <lineage>
        <taxon>Bacteria</taxon>
        <taxon>Bacillati</taxon>
        <taxon>Bacillota</taxon>
        <taxon>Bacilli</taxon>
        <taxon>Bacillales</taxon>
        <taxon>Bacillaceae</taxon>
        <taxon>Bacillus</taxon>
        <taxon>Bacillus cereus group</taxon>
    </lineage>
</organism>
<dbReference type="RefSeq" id="WP_052109647.1">
    <property type="nucleotide sequence ID" value="NZ_JMQC01000008.1"/>
</dbReference>
<dbReference type="Gene3D" id="2.60.120.40">
    <property type="match status" value="1"/>
</dbReference>
<dbReference type="Proteomes" id="UP000029389">
    <property type="component" value="Unassembled WGS sequence"/>
</dbReference>
<dbReference type="PATRIC" id="fig|1405.8.peg.5364"/>
<dbReference type="InterPro" id="IPR008983">
    <property type="entry name" value="Tumour_necrosis_fac-like_dom"/>
</dbReference>
<evidence type="ECO:0000313" key="2">
    <source>
        <dbReference type="EMBL" id="RFT64998.1"/>
    </source>
</evidence>
<reference evidence="2 4" key="2">
    <citation type="submission" date="2018-08" db="EMBL/GenBank/DDBJ databases">
        <title>Bacillus clarus sp. nov. strain PS00077A.</title>
        <authorList>
            <person name="Mendez Acevedo M."/>
            <person name="Carroll L."/>
            <person name="Mukherjee M."/>
            <person name="Wiedmann M."/>
            <person name="Kovac J."/>
        </authorList>
    </citation>
    <scope>NUCLEOTIDE SEQUENCE [LARGE SCALE GENOMIC DNA]</scope>
    <source>
        <strain evidence="2 4">PS00077A</strain>
    </source>
</reference>
<dbReference type="EMBL" id="JMQC01000008">
    <property type="protein sequence ID" value="KFM99103.1"/>
    <property type="molecule type" value="Genomic_DNA"/>
</dbReference>
<evidence type="ECO:0000313" key="4">
    <source>
        <dbReference type="Proteomes" id="UP000264294"/>
    </source>
</evidence>
<reference evidence="1 3" key="1">
    <citation type="submission" date="2014-04" db="EMBL/GenBank/DDBJ databases">
        <authorList>
            <person name="Bishop-Lilly K.A."/>
            <person name="Broomall S.M."/>
            <person name="Chain P.S."/>
            <person name="Chertkov O."/>
            <person name="Coyne S.R."/>
            <person name="Daligault H.E."/>
            <person name="Davenport K.W."/>
            <person name="Erkkila T."/>
            <person name="Frey K.G."/>
            <person name="Gibbons H.S."/>
            <person name="Gu W."/>
            <person name="Jaissle J."/>
            <person name="Johnson S.L."/>
            <person name="Koroleva G.I."/>
            <person name="Ladner J.T."/>
            <person name="Lo C.-C."/>
            <person name="Minogue T.D."/>
            <person name="Munk C."/>
            <person name="Palacios G.F."/>
            <person name="Redden C.L."/>
            <person name="Rosenzweig C.N."/>
            <person name="Scholz M.B."/>
            <person name="Teshima H."/>
            <person name="Xu Y."/>
        </authorList>
    </citation>
    <scope>NUCLEOTIDE SEQUENCE [LARGE SCALE GENOMIC DNA]</scope>
    <source>
        <strain evidence="1 3">BHP</strain>
    </source>
</reference>
<sequence>MGKYTSCDSYDDYRKKKHKYYEDNCHSSSERVIKVYCDCKKEEKVSPSAFRAVSLAQQNVTALTNVKVLYPIKEFDLNNEYNVTTSVFRPKTDGIYALNASVNFTSTGNVDYNAGIHFSINEIPVGEDDEFWRTIVAGSNGIIASTQIVLLRAGEPVEVFFISTAPGQINATRRSTQFSATLTQVI</sequence>
<dbReference type="EMBL" id="QVOD01000030">
    <property type="protein sequence ID" value="RFT64998.1"/>
    <property type="molecule type" value="Genomic_DNA"/>
</dbReference>
<dbReference type="Proteomes" id="UP000264294">
    <property type="component" value="Unassembled WGS sequence"/>
</dbReference>
<protein>
    <recommendedName>
        <fullName evidence="5">C1q domain protein</fullName>
    </recommendedName>
</protein>
<evidence type="ECO:0000313" key="1">
    <source>
        <dbReference type="EMBL" id="KFM99103.1"/>
    </source>
</evidence>
<comment type="caution">
    <text evidence="1">The sequence shown here is derived from an EMBL/GenBank/DDBJ whole genome shotgun (WGS) entry which is preliminary data.</text>
</comment>
<accession>A0A090YK01</accession>
<proteinExistence type="predicted"/>
<evidence type="ECO:0000313" key="3">
    <source>
        <dbReference type="Proteomes" id="UP000029389"/>
    </source>
</evidence>
<keyword evidence="4" id="KW-1185">Reference proteome</keyword>
<evidence type="ECO:0008006" key="5">
    <source>
        <dbReference type="Google" id="ProtNLM"/>
    </source>
</evidence>
<dbReference type="AlphaFoldDB" id="A0A090YK01"/>
<name>A0A090YK01_9BACI</name>
<dbReference type="SUPFAM" id="SSF49842">
    <property type="entry name" value="TNF-like"/>
    <property type="match status" value="1"/>
</dbReference>